<dbReference type="SUPFAM" id="SSF53448">
    <property type="entry name" value="Nucleotide-diphospho-sugar transferases"/>
    <property type="match status" value="1"/>
</dbReference>
<reference evidence="1" key="1">
    <citation type="submission" date="2021-03" db="EMBL/GenBank/DDBJ databases">
        <title>Description of Psychrosphaera ytuae sp. nov. isolated from deep sea sediment of South China Sea.</title>
        <authorList>
            <person name="Zhang J."/>
            <person name="Xu X.-D."/>
        </authorList>
    </citation>
    <scope>NUCLEOTIDE SEQUENCE</scope>
    <source>
        <strain evidence="1">MTZ26</strain>
    </source>
</reference>
<dbReference type="GO" id="GO:0016740">
    <property type="term" value="F:transferase activity"/>
    <property type="evidence" value="ECO:0007669"/>
    <property type="project" value="UniProtKB-KW"/>
</dbReference>
<gene>
    <name evidence="1" type="ORF">J1N51_10825</name>
</gene>
<dbReference type="Gene3D" id="3.90.550.10">
    <property type="entry name" value="Spore Coat Polysaccharide Biosynthesis Protein SpsA, Chain A"/>
    <property type="match status" value="1"/>
</dbReference>
<accession>A0A975DAB6</accession>
<dbReference type="Proteomes" id="UP000682739">
    <property type="component" value="Chromosome"/>
</dbReference>
<evidence type="ECO:0000313" key="1">
    <source>
        <dbReference type="EMBL" id="QTH63229.1"/>
    </source>
</evidence>
<dbReference type="EMBL" id="CP072110">
    <property type="protein sequence ID" value="QTH63229.1"/>
    <property type="molecule type" value="Genomic_DNA"/>
</dbReference>
<proteinExistence type="predicted"/>
<evidence type="ECO:0000313" key="2">
    <source>
        <dbReference type="Proteomes" id="UP000682739"/>
    </source>
</evidence>
<keyword evidence="2" id="KW-1185">Reference proteome</keyword>
<name>A0A975DAB6_9GAMM</name>
<dbReference type="AlphaFoldDB" id="A0A975DAB6"/>
<dbReference type="InterPro" id="IPR029044">
    <property type="entry name" value="Nucleotide-diphossugar_trans"/>
</dbReference>
<dbReference type="KEGG" id="psym:J1N51_10825"/>
<dbReference type="RefSeq" id="WP_208831256.1">
    <property type="nucleotide sequence ID" value="NZ_CP072110.1"/>
</dbReference>
<keyword evidence="1" id="KW-0808">Transferase</keyword>
<organism evidence="1 2">
    <name type="scientific">Psychrosphaera ytuae</name>
    <dbReference type="NCBI Taxonomy" id="2820710"/>
    <lineage>
        <taxon>Bacteria</taxon>
        <taxon>Pseudomonadati</taxon>
        <taxon>Pseudomonadota</taxon>
        <taxon>Gammaproteobacteria</taxon>
        <taxon>Alteromonadales</taxon>
        <taxon>Pseudoalteromonadaceae</taxon>
        <taxon>Psychrosphaera</taxon>
    </lineage>
</organism>
<protein>
    <submittedName>
        <fullName evidence="1">Glycosyl transferase</fullName>
    </submittedName>
</protein>
<sequence>MADFYQNGVVTTMHNLTQRSTEDLEKELISFAKSRPLGLILPSLYSELQGPALSKIVRNLTNVPYLNQIVIGLDRANLQEYQHALSFFDELPQHHRILWNDGPRLQALHKKLDKLGLAPTELGKGRNVWYCMGYVLATERAEAVALHDCDITTYDRQLLARLIYPVANPLLHFEFSKGFYARVANDKLNGRVTRLLVTPLLKALQKVLGYNEYLEYMDSFRYSLSGEFSFRRDVLNDLRIPSDWGLEIGVLSEMHRNYGANRICQVDIADNYDHKHQDVSFESTEAGLSKMSIDITKALFRKLATQGHVINAENLRTIKATYFRIALDYIETYRSDALINGLSLDIHLEEQSVEMFAKNIMEAGELFNANPMQTPFIPSWSRVVSAMPSVLSELKQAVEEDYQEFSGHLKKPTLATA</sequence>